<organism evidence="2 3">
    <name type="scientific">Mycena pura</name>
    <dbReference type="NCBI Taxonomy" id="153505"/>
    <lineage>
        <taxon>Eukaryota</taxon>
        <taxon>Fungi</taxon>
        <taxon>Dikarya</taxon>
        <taxon>Basidiomycota</taxon>
        <taxon>Agaricomycotina</taxon>
        <taxon>Agaricomycetes</taxon>
        <taxon>Agaricomycetidae</taxon>
        <taxon>Agaricales</taxon>
        <taxon>Marasmiineae</taxon>
        <taxon>Mycenaceae</taxon>
        <taxon>Mycena</taxon>
    </lineage>
</organism>
<evidence type="ECO:0000256" key="1">
    <source>
        <dbReference type="SAM" id="MobiDB-lite"/>
    </source>
</evidence>
<feature type="compositionally biased region" description="Acidic residues" evidence="1">
    <location>
        <begin position="439"/>
        <end position="461"/>
    </location>
</feature>
<gene>
    <name evidence="2" type="ORF">GGX14DRAFT_568851</name>
</gene>
<feature type="compositionally biased region" description="Low complexity" evidence="1">
    <location>
        <begin position="403"/>
        <end position="414"/>
    </location>
</feature>
<keyword evidence="3" id="KW-1185">Reference proteome</keyword>
<feature type="region of interest" description="Disordered" evidence="1">
    <location>
        <begin position="242"/>
        <end position="288"/>
    </location>
</feature>
<name>A0AAD6Y8L3_9AGAR</name>
<protein>
    <submittedName>
        <fullName evidence="2">Uncharacterized protein</fullName>
    </submittedName>
</protein>
<sequence>MPAVVHITSMSSMPAVIHDTSKSSRPPVHTLRLSLRFSPLPLDNSCTLHLMLTGVCFRARMLGERVVASLPSTNTMFAAAGSLNGSAPIRPRARCPSPQRQRQAVRMEPGPCKVRRAPRADTDSMHMSRPDRSMGSPPRAMSQIAPNTNVSPAGRSCGTAGKPRHFAWMTMERYPLPAAMRRTAAPGVCVDAGVGGLRAGTPLQGVVALAGPSVVRSMMTSWPHPTPPTLSRNSAYVHSLTPMGSHRKENNHSRQSSSKHKHRDPDREFRRKRRHERSTLQEANADSRLRELEAQLALQTTRANNTELHASRLEDQTRGGRSNDDTTDQGSIPQPQNISKVKMEDNCPSSNASPAAGRRTSSCTSPGRTSRLTATCPETYVGRKAAERTSRHRRVPSPSPLIPRTSRPPTSGPSNTQSPAASLGRVTRSGAICRRAVEEWENDDEEPAAHDDEEDADEDDVVPVGKD</sequence>
<dbReference type="EMBL" id="JARJCW010000043">
    <property type="protein sequence ID" value="KAJ7205510.1"/>
    <property type="molecule type" value="Genomic_DNA"/>
</dbReference>
<reference evidence="2" key="1">
    <citation type="submission" date="2023-03" db="EMBL/GenBank/DDBJ databases">
        <title>Massive genome expansion in bonnet fungi (Mycena s.s.) driven by repeated elements and novel gene families across ecological guilds.</title>
        <authorList>
            <consortium name="Lawrence Berkeley National Laboratory"/>
            <person name="Harder C.B."/>
            <person name="Miyauchi S."/>
            <person name="Viragh M."/>
            <person name="Kuo A."/>
            <person name="Thoen E."/>
            <person name="Andreopoulos B."/>
            <person name="Lu D."/>
            <person name="Skrede I."/>
            <person name="Drula E."/>
            <person name="Henrissat B."/>
            <person name="Morin E."/>
            <person name="Kohler A."/>
            <person name="Barry K."/>
            <person name="LaButti K."/>
            <person name="Morin E."/>
            <person name="Salamov A."/>
            <person name="Lipzen A."/>
            <person name="Mereny Z."/>
            <person name="Hegedus B."/>
            <person name="Baldrian P."/>
            <person name="Stursova M."/>
            <person name="Weitz H."/>
            <person name="Taylor A."/>
            <person name="Grigoriev I.V."/>
            <person name="Nagy L.G."/>
            <person name="Martin F."/>
            <person name="Kauserud H."/>
        </authorList>
    </citation>
    <scope>NUCLEOTIDE SEQUENCE</scope>
    <source>
        <strain evidence="2">9144</strain>
    </source>
</reference>
<dbReference type="AlphaFoldDB" id="A0AAD6Y8L3"/>
<feature type="region of interest" description="Disordered" evidence="1">
    <location>
        <begin position="88"/>
        <end position="107"/>
    </location>
</feature>
<comment type="caution">
    <text evidence="2">The sequence shown here is derived from an EMBL/GenBank/DDBJ whole genome shotgun (WGS) entry which is preliminary data.</text>
</comment>
<evidence type="ECO:0000313" key="2">
    <source>
        <dbReference type="EMBL" id="KAJ7205510.1"/>
    </source>
</evidence>
<dbReference type="Proteomes" id="UP001219525">
    <property type="component" value="Unassembled WGS sequence"/>
</dbReference>
<feature type="compositionally biased region" description="Polar residues" evidence="1">
    <location>
        <begin position="328"/>
        <end position="339"/>
    </location>
</feature>
<feature type="compositionally biased region" description="Basic and acidic residues" evidence="1">
    <location>
        <begin position="309"/>
        <end position="324"/>
    </location>
</feature>
<feature type="compositionally biased region" description="Basic and acidic residues" evidence="1">
    <location>
        <begin position="118"/>
        <end position="132"/>
    </location>
</feature>
<accession>A0AAD6Y8L3</accession>
<feature type="region of interest" description="Disordered" evidence="1">
    <location>
        <begin position="113"/>
        <end position="158"/>
    </location>
</feature>
<feature type="compositionally biased region" description="Polar residues" evidence="1">
    <location>
        <begin position="347"/>
        <end position="373"/>
    </location>
</feature>
<evidence type="ECO:0000313" key="3">
    <source>
        <dbReference type="Proteomes" id="UP001219525"/>
    </source>
</evidence>
<feature type="region of interest" description="Disordered" evidence="1">
    <location>
        <begin position="300"/>
        <end position="467"/>
    </location>
</feature>
<proteinExistence type="predicted"/>